<dbReference type="GO" id="GO:0045892">
    <property type="term" value="P:negative regulation of DNA-templated transcription"/>
    <property type="evidence" value="ECO:0007669"/>
    <property type="project" value="TreeGrafter"/>
</dbReference>
<dbReference type="InterPro" id="IPR050707">
    <property type="entry name" value="HTH_MetabolicPath_Reg"/>
</dbReference>
<evidence type="ECO:0000256" key="1">
    <source>
        <dbReference type="ARBA" id="ARBA00023015"/>
    </source>
</evidence>
<dbReference type="Pfam" id="PF01614">
    <property type="entry name" value="IclR_C"/>
    <property type="match status" value="1"/>
</dbReference>
<feature type="domain" description="IclR-ED" evidence="5">
    <location>
        <begin position="69"/>
        <end position="255"/>
    </location>
</feature>
<accession>A0A916Y359</accession>
<dbReference type="PANTHER" id="PTHR30136">
    <property type="entry name" value="HELIX-TURN-HELIX TRANSCRIPTIONAL REGULATOR, ICLR FAMILY"/>
    <property type="match status" value="1"/>
</dbReference>
<dbReference type="EMBL" id="BMHO01000001">
    <property type="protein sequence ID" value="GGD28911.1"/>
    <property type="molecule type" value="Genomic_DNA"/>
</dbReference>
<gene>
    <name evidence="6" type="ORF">GCM10010915_06250</name>
</gene>
<dbReference type="PROSITE" id="PS51077">
    <property type="entry name" value="HTH_ICLR"/>
    <property type="match status" value="1"/>
</dbReference>
<keyword evidence="3" id="KW-0804">Transcription</keyword>
<reference evidence="6" key="1">
    <citation type="journal article" date="2014" name="Int. J. Syst. Evol. Microbiol.">
        <title>Complete genome sequence of Corynebacterium casei LMG S-19264T (=DSM 44701T), isolated from a smear-ripened cheese.</title>
        <authorList>
            <consortium name="US DOE Joint Genome Institute (JGI-PGF)"/>
            <person name="Walter F."/>
            <person name="Albersmeier A."/>
            <person name="Kalinowski J."/>
            <person name="Ruckert C."/>
        </authorList>
    </citation>
    <scope>NUCLEOTIDE SEQUENCE</scope>
    <source>
        <strain evidence="6">CGMCC 1.15152</strain>
    </source>
</reference>
<evidence type="ECO:0000259" key="4">
    <source>
        <dbReference type="PROSITE" id="PS51077"/>
    </source>
</evidence>
<dbReference type="InterPro" id="IPR036388">
    <property type="entry name" value="WH-like_DNA-bd_sf"/>
</dbReference>
<dbReference type="InterPro" id="IPR036390">
    <property type="entry name" value="WH_DNA-bd_sf"/>
</dbReference>
<evidence type="ECO:0000259" key="5">
    <source>
        <dbReference type="PROSITE" id="PS51078"/>
    </source>
</evidence>
<dbReference type="InterPro" id="IPR014757">
    <property type="entry name" value="Tscrpt_reg_IclR_C"/>
</dbReference>
<dbReference type="SMART" id="SM00346">
    <property type="entry name" value="HTH_ICLR"/>
    <property type="match status" value="1"/>
</dbReference>
<feature type="domain" description="HTH iclR-type" evidence="4">
    <location>
        <begin position="7"/>
        <end position="68"/>
    </location>
</feature>
<proteinExistence type="predicted"/>
<dbReference type="GO" id="GO:0003677">
    <property type="term" value="F:DNA binding"/>
    <property type="evidence" value="ECO:0007669"/>
    <property type="project" value="UniProtKB-KW"/>
</dbReference>
<dbReference type="AlphaFoldDB" id="A0A916Y359"/>
<dbReference type="InterPro" id="IPR005471">
    <property type="entry name" value="Tscrpt_reg_IclR_N"/>
</dbReference>
<dbReference type="GO" id="GO:0003700">
    <property type="term" value="F:DNA-binding transcription factor activity"/>
    <property type="evidence" value="ECO:0007669"/>
    <property type="project" value="TreeGrafter"/>
</dbReference>
<evidence type="ECO:0000313" key="7">
    <source>
        <dbReference type="Proteomes" id="UP000633205"/>
    </source>
</evidence>
<dbReference type="Gene3D" id="3.30.450.40">
    <property type="match status" value="1"/>
</dbReference>
<dbReference type="PROSITE" id="PS51078">
    <property type="entry name" value="ICLR_ED"/>
    <property type="match status" value="1"/>
</dbReference>
<dbReference type="InterPro" id="IPR029016">
    <property type="entry name" value="GAF-like_dom_sf"/>
</dbReference>
<evidence type="ECO:0000256" key="3">
    <source>
        <dbReference type="ARBA" id="ARBA00023163"/>
    </source>
</evidence>
<evidence type="ECO:0000313" key="6">
    <source>
        <dbReference type="EMBL" id="GGD28911.1"/>
    </source>
</evidence>
<comment type="caution">
    <text evidence="6">The sequence shown here is derived from an EMBL/GenBank/DDBJ whole genome shotgun (WGS) entry which is preliminary data.</text>
</comment>
<reference evidence="6" key="2">
    <citation type="submission" date="2020-09" db="EMBL/GenBank/DDBJ databases">
        <authorList>
            <person name="Sun Q."/>
            <person name="Zhou Y."/>
        </authorList>
    </citation>
    <scope>NUCLEOTIDE SEQUENCE</scope>
    <source>
        <strain evidence="6">CGMCC 1.15152</strain>
    </source>
</reference>
<organism evidence="6 7">
    <name type="scientific">Microbacterium faecale</name>
    <dbReference type="NCBI Taxonomy" id="1804630"/>
    <lineage>
        <taxon>Bacteria</taxon>
        <taxon>Bacillati</taxon>
        <taxon>Actinomycetota</taxon>
        <taxon>Actinomycetes</taxon>
        <taxon>Micrococcales</taxon>
        <taxon>Microbacteriaceae</taxon>
        <taxon>Microbacterium</taxon>
    </lineage>
</organism>
<dbReference type="Gene3D" id="1.10.10.10">
    <property type="entry name" value="Winged helix-like DNA-binding domain superfamily/Winged helix DNA-binding domain"/>
    <property type="match status" value="1"/>
</dbReference>
<dbReference type="PANTHER" id="PTHR30136:SF24">
    <property type="entry name" value="HTH-TYPE TRANSCRIPTIONAL REPRESSOR ALLR"/>
    <property type="match status" value="1"/>
</dbReference>
<keyword evidence="1" id="KW-0805">Transcription regulation</keyword>
<protein>
    <submittedName>
        <fullName evidence="6">IclR family transcriptional regulator</fullName>
    </submittedName>
</protein>
<keyword evidence="2" id="KW-0238">DNA-binding</keyword>
<dbReference type="Proteomes" id="UP000633205">
    <property type="component" value="Unassembled WGS sequence"/>
</dbReference>
<dbReference type="SUPFAM" id="SSF55781">
    <property type="entry name" value="GAF domain-like"/>
    <property type="match status" value="1"/>
</dbReference>
<dbReference type="Pfam" id="PF09339">
    <property type="entry name" value="HTH_IclR"/>
    <property type="match status" value="1"/>
</dbReference>
<sequence>MDDRASEGMLERSMRILACFDEDHDALTAVEIGARTGLSSSTLHRILAQMIDLGMMVRVGGRRYAIGSRLWELGELSPLALRLREPALPHMVRLYEATGENVHLAVLDGEGPRAASALYVGKVTGHQSIPLVSRMGGRHLPHAVGVGKAMLAAHSDDWVREYCSVPLVRETTRTITDPEQLLADIRVTRARGYALAREEMTLGNISIAAPLGSVPGLPIAAIGVVVHIERADERRLAALVRQAAHELTRELVDSH</sequence>
<dbReference type="SUPFAM" id="SSF46785">
    <property type="entry name" value="Winged helix' DNA-binding domain"/>
    <property type="match status" value="1"/>
</dbReference>
<name>A0A916Y359_9MICO</name>
<dbReference type="RefSeq" id="WP_188710846.1">
    <property type="nucleotide sequence ID" value="NZ_BMHO01000001.1"/>
</dbReference>
<keyword evidence="7" id="KW-1185">Reference proteome</keyword>
<evidence type="ECO:0000256" key="2">
    <source>
        <dbReference type="ARBA" id="ARBA00023125"/>
    </source>
</evidence>